<comment type="caution">
    <text evidence="1">The sequence shown here is derived from an EMBL/GenBank/DDBJ whole genome shotgun (WGS) entry which is preliminary data.</text>
</comment>
<dbReference type="RefSeq" id="WP_253752832.1">
    <property type="nucleotide sequence ID" value="NZ_JAMZDZ010000001.1"/>
</dbReference>
<protein>
    <submittedName>
        <fullName evidence="1">Uncharacterized protein</fullName>
    </submittedName>
</protein>
<proteinExistence type="predicted"/>
<dbReference type="Proteomes" id="UP001595816">
    <property type="component" value="Unassembled WGS sequence"/>
</dbReference>
<accession>A0ABV8LQQ4</accession>
<gene>
    <name evidence="1" type="ORF">ACFOZ4_18800</name>
</gene>
<organism evidence="1 2">
    <name type="scientific">Hamadaea flava</name>
    <dbReference type="NCBI Taxonomy" id="1742688"/>
    <lineage>
        <taxon>Bacteria</taxon>
        <taxon>Bacillati</taxon>
        <taxon>Actinomycetota</taxon>
        <taxon>Actinomycetes</taxon>
        <taxon>Micromonosporales</taxon>
        <taxon>Micromonosporaceae</taxon>
        <taxon>Hamadaea</taxon>
    </lineage>
</organism>
<evidence type="ECO:0000313" key="2">
    <source>
        <dbReference type="Proteomes" id="UP001595816"/>
    </source>
</evidence>
<name>A0ABV8LQQ4_9ACTN</name>
<reference evidence="2" key="1">
    <citation type="journal article" date="2019" name="Int. J. Syst. Evol. Microbiol.">
        <title>The Global Catalogue of Microorganisms (GCM) 10K type strain sequencing project: providing services to taxonomists for standard genome sequencing and annotation.</title>
        <authorList>
            <consortium name="The Broad Institute Genomics Platform"/>
            <consortium name="The Broad Institute Genome Sequencing Center for Infectious Disease"/>
            <person name="Wu L."/>
            <person name="Ma J."/>
        </authorList>
    </citation>
    <scope>NUCLEOTIDE SEQUENCE [LARGE SCALE GENOMIC DNA]</scope>
    <source>
        <strain evidence="2">CGMCC 4.7289</strain>
    </source>
</reference>
<evidence type="ECO:0000313" key="1">
    <source>
        <dbReference type="EMBL" id="MFC4132663.1"/>
    </source>
</evidence>
<sequence>MTSPGEPSGDPTQHTSAVETAVRQIEETADQLVEDFDSLIQQFADNVVWLTPVIGATAVWLLQETLQEIRVELDAVLDIAGEVLAHYTPVISLINISFHWLTAVKQPVSGMVPMIQQYATENLAYWEGGTANHYKQQVLPPQVGAAGELAAKAGFISEWLYAIAQANVEYAAKFSEVISAIAGDVAQAAVKAGTVIDIPFAISDLASIVKTLVQSGMDNLAGIGTRIVEAGENVRQIVSDRVDESKFPGGAWPQAVQD</sequence>
<keyword evidence="2" id="KW-1185">Reference proteome</keyword>
<dbReference type="EMBL" id="JBHSAY010000009">
    <property type="protein sequence ID" value="MFC4132663.1"/>
    <property type="molecule type" value="Genomic_DNA"/>
</dbReference>